<proteinExistence type="predicted"/>
<evidence type="ECO:0000313" key="2">
    <source>
        <dbReference type="Proteomes" id="UP001632038"/>
    </source>
</evidence>
<sequence>MDSDIQEFLCKMLGDGFQLEKSVIQDVVGQCGYNMPMSIDKLIDLSGATLEKSDDVVGVSAGKAAKNSLDLESVSCRTKSPVISVSGRSNSDGNRANGVMLPETKKDVQREILEALFSAPDRFEERKPIVPTRKCHRSAHGHVVTKPPNETLIEDFVYINGQPINGRSDESKETSYEELRRAVAEYWVIMKEYLKASLEAYSTKDYETAEKLQEENELSAQKLIEGSDEHEDYSINVHFLEPKDALQHMKLSLSSLSGLASIPYLKAVVGTNGADKKDARRKRLITKLLEKEGIPWMEGDGWIISVRVDEIDPSNLSFVNK</sequence>
<organism evidence="1 2">
    <name type="scientific">Castilleja foliolosa</name>
    <dbReference type="NCBI Taxonomy" id="1961234"/>
    <lineage>
        <taxon>Eukaryota</taxon>
        <taxon>Viridiplantae</taxon>
        <taxon>Streptophyta</taxon>
        <taxon>Embryophyta</taxon>
        <taxon>Tracheophyta</taxon>
        <taxon>Spermatophyta</taxon>
        <taxon>Magnoliopsida</taxon>
        <taxon>eudicotyledons</taxon>
        <taxon>Gunneridae</taxon>
        <taxon>Pentapetalae</taxon>
        <taxon>asterids</taxon>
        <taxon>lamiids</taxon>
        <taxon>Lamiales</taxon>
        <taxon>Orobanchaceae</taxon>
        <taxon>Pedicularideae</taxon>
        <taxon>Castillejinae</taxon>
        <taxon>Castilleja</taxon>
    </lineage>
</organism>
<dbReference type="Proteomes" id="UP001632038">
    <property type="component" value="Unassembled WGS sequence"/>
</dbReference>
<comment type="caution">
    <text evidence="1">The sequence shown here is derived from an EMBL/GenBank/DDBJ whole genome shotgun (WGS) entry which is preliminary data.</text>
</comment>
<name>A0ABD3BQV4_9LAMI</name>
<accession>A0ABD3BQV4</accession>
<dbReference type="PANTHER" id="PTHR47872:SF1">
    <property type="entry name" value="NUCLEAR RNA EXPORT FACTOR SDE5-RELATED"/>
    <property type="match status" value="1"/>
</dbReference>
<gene>
    <name evidence="1" type="ORF">CASFOL_036667</name>
</gene>
<dbReference type="AlphaFoldDB" id="A0ABD3BQV4"/>
<keyword evidence="2" id="KW-1185">Reference proteome</keyword>
<dbReference type="EMBL" id="JAVIJP010000069">
    <property type="protein sequence ID" value="KAL3619097.1"/>
    <property type="molecule type" value="Genomic_DNA"/>
</dbReference>
<evidence type="ECO:0008006" key="3">
    <source>
        <dbReference type="Google" id="ProtNLM"/>
    </source>
</evidence>
<dbReference type="PANTHER" id="PTHR47872">
    <property type="entry name" value="NUCLEAR RNA EXPORT FACTOR SDE5-RELATED"/>
    <property type="match status" value="1"/>
</dbReference>
<reference evidence="2" key="1">
    <citation type="journal article" date="2024" name="IScience">
        <title>Strigolactones Initiate the Formation of Haustorium-like Structures in Castilleja.</title>
        <authorList>
            <person name="Buerger M."/>
            <person name="Peterson D."/>
            <person name="Chory J."/>
        </authorList>
    </citation>
    <scope>NUCLEOTIDE SEQUENCE [LARGE SCALE GENOMIC DNA]</scope>
</reference>
<protein>
    <recommendedName>
        <fullName evidence="3">Nuclear RNA export factor SDE5</fullName>
    </recommendedName>
</protein>
<evidence type="ECO:0000313" key="1">
    <source>
        <dbReference type="EMBL" id="KAL3619097.1"/>
    </source>
</evidence>